<dbReference type="GO" id="GO:0003700">
    <property type="term" value="F:DNA-binding transcription factor activity"/>
    <property type="evidence" value="ECO:0007669"/>
    <property type="project" value="TreeGrafter"/>
</dbReference>
<dbReference type="CDD" id="cd06267">
    <property type="entry name" value="PBP1_LacI_sugar_binding-like"/>
    <property type="match status" value="1"/>
</dbReference>
<keyword evidence="3" id="KW-0804">Transcription</keyword>
<name>A0A411YE56_9ACTN</name>
<dbReference type="Pfam" id="PF13377">
    <property type="entry name" value="Peripla_BP_3"/>
    <property type="match status" value="1"/>
</dbReference>
<evidence type="ECO:0000313" key="5">
    <source>
        <dbReference type="EMBL" id="QBI19488.1"/>
    </source>
</evidence>
<keyword evidence="1" id="KW-0805">Transcription regulation</keyword>
<dbReference type="KEGG" id="erz:ER308_07930"/>
<keyword evidence="2" id="KW-0238">DNA-binding</keyword>
<dbReference type="SMART" id="SM00354">
    <property type="entry name" value="HTH_LACI"/>
    <property type="match status" value="1"/>
</dbReference>
<dbReference type="InterPro" id="IPR000843">
    <property type="entry name" value="HTH_LacI"/>
</dbReference>
<dbReference type="InterPro" id="IPR028082">
    <property type="entry name" value="Peripla_BP_I"/>
</dbReference>
<dbReference type="Gene3D" id="1.10.260.40">
    <property type="entry name" value="lambda repressor-like DNA-binding domains"/>
    <property type="match status" value="1"/>
</dbReference>
<evidence type="ECO:0000259" key="4">
    <source>
        <dbReference type="PROSITE" id="PS50932"/>
    </source>
</evidence>
<dbReference type="InterPro" id="IPR046335">
    <property type="entry name" value="LacI/GalR-like_sensor"/>
</dbReference>
<dbReference type="PANTHER" id="PTHR30146">
    <property type="entry name" value="LACI-RELATED TRANSCRIPTIONAL REPRESSOR"/>
    <property type="match status" value="1"/>
</dbReference>
<feature type="domain" description="HTH lacI-type" evidence="4">
    <location>
        <begin position="12"/>
        <end position="66"/>
    </location>
</feature>
<dbReference type="RefSeq" id="WP_131154485.1">
    <property type="nucleotide sequence ID" value="NZ_CP036402.1"/>
</dbReference>
<dbReference type="PROSITE" id="PS50932">
    <property type="entry name" value="HTH_LACI_2"/>
    <property type="match status" value="1"/>
</dbReference>
<dbReference type="Pfam" id="PF00356">
    <property type="entry name" value="LacI"/>
    <property type="match status" value="1"/>
</dbReference>
<dbReference type="OrthoDB" id="3258243at2"/>
<evidence type="ECO:0000313" key="6">
    <source>
        <dbReference type="Proteomes" id="UP000291469"/>
    </source>
</evidence>
<gene>
    <name evidence="5" type="ORF">ER308_07930</name>
</gene>
<dbReference type="SUPFAM" id="SSF47413">
    <property type="entry name" value="lambda repressor-like DNA-binding domains"/>
    <property type="match status" value="1"/>
</dbReference>
<protein>
    <submittedName>
        <fullName evidence="5">LacI family transcriptional regulator</fullName>
    </submittedName>
</protein>
<proteinExistence type="predicted"/>
<dbReference type="PANTHER" id="PTHR30146:SF153">
    <property type="entry name" value="LACTOSE OPERON REPRESSOR"/>
    <property type="match status" value="1"/>
</dbReference>
<dbReference type="Gene3D" id="3.40.50.2300">
    <property type="match status" value="2"/>
</dbReference>
<evidence type="ECO:0000256" key="1">
    <source>
        <dbReference type="ARBA" id="ARBA00023015"/>
    </source>
</evidence>
<accession>A0A411YE56</accession>
<dbReference type="AlphaFoldDB" id="A0A411YE56"/>
<evidence type="ECO:0000256" key="2">
    <source>
        <dbReference type="ARBA" id="ARBA00023125"/>
    </source>
</evidence>
<dbReference type="InterPro" id="IPR010982">
    <property type="entry name" value="Lambda_DNA-bd_dom_sf"/>
</dbReference>
<dbReference type="Proteomes" id="UP000291469">
    <property type="component" value="Chromosome"/>
</dbReference>
<dbReference type="GO" id="GO:0000976">
    <property type="term" value="F:transcription cis-regulatory region binding"/>
    <property type="evidence" value="ECO:0007669"/>
    <property type="project" value="TreeGrafter"/>
</dbReference>
<sequence length="347" mass="37555">MNDRGRLRRKAVTIHDVATRAETSIGTVSHVMSGKAPVAPTTRDRVMRAADELGYRPNRVARSLILQQTHMIGMVVPDIANPFFAELAAAVENTARARDYCVVLGGVENDPERESIYIAELLERGVDGLLLAVTADSAALGRVLGDHPAVAIDRVPSGWSASSVTTDDRQALRLAVEHVVELNHQRIGFLGGDERLPLARGRRASWREAMQGHRLAPVWEDAGPFTMESGESAGERLMALPPSEAPTAVVAANDLLALGLLRAAQRRGVRVPEDLSIIGYDDIPYAELSMPALTTVAQPIRSVGQRATTLLLDLMNAETTNARALQLAPWVVVRQSTGPAPRTLRTR</sequence>
<evidence type="ECO:0000256" key="3">
    <source>
        <dbReference type="ARBA" id="ARBA00023163"/>
    </source>
</evidence>
<dbReference type="CDD" id="cd01392">
    <property type="entry name" value="HTH_LacI"/>
    <property type="match status" value="1"/>
</dbReference>
<reference evidence="5 6" key="1">
    <citation type="submission" date="2019-01" db="EMBL/GenBank/DDBJ databases">
        <title>Egibacter rhizosphaerae EGI 80759T.</title>
        <authorList>
            <person name="Chen D.-D."/>
            <person name="Tian Y."/>
            <person name="Jiao J.-Y."/>
            <person name="Zhang X.-T."/>
            <person name="Zhang Y.-G."/>
            <person name="Zhang Y."/>
            <person name="Xiao M."/>
            <person name="Shu W.-S."/>
            <person name="Li W.-J."/>
        </authorList>
    </citation>
    <scope>NUCLEOTIDE SEQUENCE [LARGE SCALE GENOMIC DNA]</scope>
    <source>
        <strain evidence="5 6">EGI 80759</strain>
    </source>
</reference>
<dbReference type="SUPFAM" id="SSF53822">
    <property type="entry name" value="Periplasmic binding protein-like I"/>
    <property type="match status" value="1"/>
</dbReference>
<organism evidence="5 6">
    <name type="scientific">Egibacter rhizosphaerae</name>
    <dbReference type="NCBI Taxonomy" id="1670831"/>
    <lineage>
        <taxon>Bacteria</taxon>
        <taxon>Bacillati</taxon>
        <taxon>Actinomycetota</taxon>
        <taxon>Nitriliruptoria</taxon>
        <taxon>Egibacterales</taxon>
        <taxon>Egibacteraceae</taxon>
        <taxon>Egibacter</taxon>
    </lineage>
</organism>
<dbReference type="EMBL" id="CP036402">
    <property type="protein sequence ID" value="QBI19488.1"/>
    <property type="molecule type" value="Genomic_DNA"/>
</dbReference>
<keyword evidence="6" id="KW-1185">Reference proteome</keyword>